<evidence type="ECO:0000313" key="4">
    <source>
        <dbReference type="EMBL" id="AHW65527.1"/>
    </source>
</evidence>
<dbReference type="Proteomes" id="UP000023703">
    <property type="component" value="Chromosome"/>
</dbReference>
<dbReference type="Pfam" id="PF00005">
    <property type="entry name" value="ABC_tran"/>
    <property type="match status" value="1"/>
</dbReference>
<dbReference type="GO" id="GO:0005524">
    <property type="term" value="F:ATP binding"/>
    <property type="evidence" value="ECO:0007669"/>
    <property type="project" value="UniProtKB-KW"/>
</dbReference>
<dbReference type="EMBL" id="CP006842">
    <property type="protein sequence ID" value="AHW65527.1"/>
    <property type="molecule type" value="Genomic_DNA"/>
</dbReference>
<dbReference type="KEGG" id="cgy:CGLY_15455"/>
<accession>X5DY50</accession>
<dbReference type="Gene3D" id="3.40.50.300">
    <property type="entry name" value="P-loop containing nucleotide triphosphate hydrolases"/>
    <property type="match status" value="1"/>
</dbReference>
<dbReference type="eggNOG" id="COG1131">
    <property type="taxonomic scope" value="Bacteria"/>
</dbReference>
<keyword evidence="2" id="KW-0067">ATP-binding</keyword>
<dbReference type="STRING" id="1404245.CGLY_15455"/>
<dbReference type="PROSITE" id="PS50893">
    <property type="entry name" value="ABC_TRANSPORTER_2"/>
    <property type="match status" value="1"/>
</dbReference>
<dbReference type="InterPro" id="IPR027417">
    <property type="entry name" value="P-loop_NTPase"/>
</dbReference>
<sequence length="294" mass="31882">MGTFSLRDVHKRYGTSLALDGVTCYIPQGRVHGLVGPNGAGKTTLLRALAGQIPVEGEVRLGGEPVRDNQPVLDRIILAGADVPYPGQMKVGTLLDLAAARWGTWDSAYARRLQHIFRLDLAARFDGLSRGQKTLMGVVMGLAARSEVTLLDEPYLGLDVQNRDILYRELLDEIDRDAEGARTFIISTHQVEDATLLLDSVIFIDDGRITEVIDVDELVSSTVVATGTTSAVEELLAGVTCSVLRDESVAGSRRIVLDLGSDTSEVLRAADGLDVQIRNADLPETVLVRGRRHE</sequence>
<dbReference type="PANTHER" id="PTHR43158">
    <property type="entry name" value="SKFA PEPTIDE EXPORT ATP-BINDING PROTEIN SKFE"/>
    <property type="match status" value="1"/>
</dbReference>
<dbReference type="HOGENOM" id="CLU_000604_1_2_11"/>
<evidence type="ECO:0000256" key="1">
    <source>
        <dbReference type="ARBA" id="ARBA00022741"/>
    </source>
</evidence>
<evidence type="ECO:0000256" key="2">
    <source>
        <dbReference type="ARBA" id="ARBA00022840"/>
    </source>
</evidence>
<dbReference type="SMART" id="SM00382">
    <property type="entry name" value="AAA"/>
    <property type="match status" value="1"/>
</dbReference>
<gene>
    <name evidence="4" type="ORF">CGLY_15455</name>
</gene>
<name>X5DY50_9CORY</name>
<organism evidence="4 5">
    <name type="scientific">Corynebacterium glyciniphilum AJ 3170</name>
    <dbReference type="NCBI Taxonomy" id="1404245"/>
    <lineage>
        <taxon>Bacteria</taxon>
        <taxon>Bacillati</taxon>
        <taxon>Actinomycetota</taxon>
        <taxon>Actinomycetes</taxon>
        <taxon>Mycobacteriales</taxon>
        <taxon>Corynebacteriaceae</taxon>
        <taxon>Corynebacterium</taxon>
    </lineage>
</organism>
<dbReference type="GO" id="GO:0016887">
    <property type="term" value="F:ATP hydrolysis activity"/>
    <property type="evidence" value="ECO:0007669"/>
    <property type="project" value="InterPro"/>
</dbReference>
<evidence type="ECO:0000259" key="3">
    <source>
        <dbReference type="PROSITE" id="PS50893"/>
    </source>
</evidence>
<dbReference type="CDD" id="cd03230">
    <property type="entry name" value="ABC_DR_subfamily_A"/>
    <property type="match status" value="1"/>
</dbReference>
<evidence type="ECO:0000313" key="5">
    <source>
        <dbReference type="Proteomes" id="UP000023703"/>
    </source>
</evidence>
<feature type="domain" description="ABC transporter" evidence="3">
    <location>
        <begin position="4"/>
        <end position="231"/>
    </location>
</feature>
<dbReference type="AlphaFoldDB" id="X5DY50"/>
<dbReference type="InterPro" id="IPR003593">
    <property type="entry name" value="AAA+_ATPase"/>
</dbReference>
<reference evidence="4 5" key="1">
    <citation type="journal article" date="2015" name="Int. J. Syst. Evol. Microbiol.">
        <title>Revisiting Corynebacterium glyciniphilum (ex Kubota et al., 1972) sp. nov., nom. rev., isolated from putrefied banana.</title>
        <authorList>
            <person name="Al-Dilaimi A."/>
            <person name="Bednarz H."/>
            <person name="Lomker A."/>
            <person name="Niehaus K."/>
            <person name="Kalinowski J."/>
            <person name="Ruckert C."/>
        </authorList>
    </citation>
    <scope>NUCLEOTIDE SEQUENCE [LARGE SCALE GENOMIC DNA]</scope>
    <source>
        <strain evidence="4">AJ 3170</strain>
    </source>
</reference>
<dbReference type="OrthoDB" id="9804819at2"/>
<protein>
    <submittedName>
        <fullName evidence="4">Putative ABC-type transporter, ATPase subunit</fullName>
    </submittedName>
</protein>
<dbReference type="SUPFAM" id="SSF52540">
    <property type="entry name" value="P-loop containing nucleoside triphosphate hydrolases"/>
    <property type="match status" value="1"/>
</dbReference>
<dbReference type="InterPro" id="IPR003439">
    <property type="entry name" value="ABC_transporter-like_ATP-bd"/>
</dbReference>
<keyword evidence="5" id="KW-1185">Reference proteome</keyword>
<keyword evidence="1" id="KW-0547">Nucleotide-binding</keyword>
<dbReference type="PANTHER" id="PTHR43158:SF5">
    <property type="entry name" value="ABC TRANSPORTER, ATP-BINDING PROTEIN"/>
    <property type="match status" value="1"/>
</dbReference>
<dbReference type="RefSeq" id="WP_052540434.1">
    <property type="nucleotide sequence ID" value="NZ_CP006842.1"/>
</dbReference>
<proteinExistence type="predicted"/>